<feature type="chain" id="PRO_5043508513" description="DUF1996 domain-containing protein" evidence="1">
    <location>
        <begin position="19"/>
        <end position="391"/>
    </location>
</feature>
<evidence type="ECO:0000313" key="4">
    <source>
        <dbReference type="Proteomes" id="UP001392437"/>
    </source>
</evidence>
<evidence type="ECO:0000259" key="2">
    <source>
        <dbReference type="Pfam" id="PF09362"/>
    </source>
</evidence>
<dbReference type="Pfam" id="PF09362">
    <property type="entry name" value="DUF1996"/>
    <property type="match status" value="2"/>
</dbReference>
<accession>A0AAW0QPC5</accession>
<feature type="signal peptide" evidence="1">
    <location>
        <begin position="1"/>
        <end position="18"/>
    </location>
</feature>
<sequence>MKRLVALFIVALATWGNALVRFQCSQLVIERLDPLVNPGMVPSAHVHQIVGGVSASPFRSRYSYIKVWVLFLAQIDLIKRHLDLELIQRQHGPKKDMPKESTCTTCSFAEDFSNYWTAVLFFKARNGTYKRVPQSSQIQGAKGGITVYYMQDALYDQQQRSKVTAFKPVSILPLQPPIRLQPPIHYTSTNRSSQGFRMFTGNVAARTKAEMAQFRQLTYTCMDNQGTREPESLDFPSRPCNAGIMVNARFPTCWNGVNLDSPDHMAHMSYPANGTFESGGPCPASHPIRMPQVLFEVVWETRQFNNKADWPADGSQPFVWSFGDGTGYGNHADYVFGWKDDALQRLMDQPCVVNCPGANAKTQSTAAMNKCAKQKTVTEDIDGWLTSLPGM</sequence>
<feature type="domain" description="DUF1996" evidence="2">
    <location>
        <begin position="99"/>
        <end position="168"/>
    </location>
</feature>
<dbReference type="AlphaFoldDB" id="A0AAW0QPC5"/>
<feature type="domain" description="DUF1996" evidence="2">
    <location>
        <begin position="190"/>
        <end position="338"/>
    </location>
</feature>
<keyword evidence="4" id="KW-1185">Reference proteome</keyword>
<dbReference type="InterPro" id="IPR018535">
    <property type="entry name" value="DUF1996"/>
</dbReference>
<dbReference type="PANTHER" id="PTHR43662:SF13">
    <property type="entry name" value="DUF1996 DOMAIN-CONTAINING PROTEIN"/>
    <property type="match status" value="1"/>
</dbReference>
<dbReference type="PANTHER" id="PTHR43662">
    <property type="match status" value="1"/>
</dbReference>
<evidence type="ECO:0000256" key="1">
    <source>
        <dbReference type="SAM" id="SignalP"/>
    </source>
</evidence>
<evidence type="ECO:0000313" key="3">
    <source>
        <dbReference type="EMBL" id="KAK8101059.1"/>
    </source>
</evidence>
<name>A0AAW0QPC5_9PEZI</name>
<organism evidence="3 4">
    <name type="scientific">Apiospora kogelbergensis</name>
    <dbReference type="NCBI Taxonomy" id="1337665"/>
    <lineage>
        <taxon>Eukaryota</taxon>
        <taxon>Fungi</taxon>
        <taxon>Dikarya</taxon>
        <taxon>Ascomycota</taxon>
        <taxon>Pezizomycotina</taxon>
        <taxon>Sordariomycetes</taxon>
        <taxon>Xylariomycetidae</taxon>
        <taxon>Amphisphaeriales</taxon>
        <taxon>Apiosporaceae</taxon>
        <taxon>Apiospora</taxon>
    </lineage>
</organism>
<reference evidence="3 4" key="1">
    <citation type="submission" date="2023-01" db="EMBL/GenBank/DDBJ databases">
        <title>Analysis of 21 Apiospora genomes using comparative genomics revels a genus with tremendous synthesis potential of carbohydrate active enzymes and secondary metabolites.</title>
        <authorList>
            <person name="Sorensen T."/>
        </authorList>
    </citation>
    <scope>NUCLEOTIDE SEQUENCE [LARGE SCALE GENOMIC DNA]</scope>
    <source>
        <strain evidence="3 4">CBS 117206</strain>
    </source>
</reference>
<proteinExistence type="predicted"/>
<comment type="caution">
    <text evidence="3">The sequence shown here is derived from an EMBL/GenBank/DDBJ whole genome shotgun (WGS) entry which is preliminary data.</text>
</comment>
<protein>
    <recommendedName>
        <fullName evidence="2">DUF1996 domain-containing protein</fullName>
    </recommendedName>
</protein>
<gene>
    <name evidence="3" type="ORF">PG999_011433</name>
</gene>
<dbReference type="EMBL" id="JAQQWP010000009">
    <property type="protein sequence ID" value="KAK8101059.1"/>
    <property type="molecule type" value="Genomic_DNA"/>
</dbReference>
<keyword evidence="1" id="KW-0732">Signal</keyword>
<dbReference type="Proteomes" id="UP001392437">
    <property type="component" value="Unassembled WGS sequence"/>
</dbReference>